<feature type="domain" description="Pseudouridine synthase I TruA alpha/beta" evidence="8">
    <location>
        <begin position="8"/>
        <end position="106"/>
    </location>
</feature>
<feature type="domain" description="Pseudouridine synthase I TruA alpha/beta" evidence="8">
    <location>
        <begin position="145"/>
        <end position="253"/>
    </location>
</feature>
<organism evidence="9 10">
    <name type="scientific">Akkermansia glycaniphila</name>
    <dbReference type="NCBI Taxonomy" id="1679444"/>
    <lineage>
        <taxon>Bacteria</taxon>
        <taxon>Pseudomonadati</taxon>
        <taxon>Verrucomicrobiota</taxon>
        <taxon>Verrucomicrobiia</taxon>
        <taxon>Verrucomicrobiales</taxon>
        <taxon>Akkermansiaceae</taxon>
        <taxon>Akkermansia</taxon>
    </lineage>
</organism>
<reference evidence="10" key="1">
    <citation type="submission" date="2016-09" db="EMBL/GenBank/DDBJ databases">
        <authorList>
            <person name="Koehorst J."/>
        </authorList>
    </citation>
    <scope>NUCLEOTIDE SEQUENCE [LARGE SCALE GENOMIC DNA]</scope>
</reference>
<evidence type="ECO:0000256" key="5">
    <source>
        <dbReference type="PIRSR" id="PIRSR001430-1"/>
    </source>
</evidence>
<dbReference type="EMBL" id="LT629973">
    <property type="protein sequence ID" value="SEH79598.1"/>
    <property type="molecule type" value="Genomic_DNA"/>
</dbReference>
<comment type="subunit">
    <text evidence="4">Homodimer.</text>
</comment>
<dbReference type="NCBIfam" id="TIGR00071">
    <property type="entry name" value="hisT_truA"/>
    <property type="match status" value="1"/>
</dbReference>
<dbReference type="HAMAP" id="MF_00171">
    <property type="entry name" value="TruA"/>
    <property type="match status" value="1"/>
</dbReference>
<dbReference type="PIRSF" id="PIRSF001430">
    <property type="entry name" value="tRNA_psdUrid_synth"/>
    <property type="match status" value="1"/>
</dbReference>
<evidence type="ECO:0000256" key="2">
    <source>
        <dbReference type="ARBA" id="ARBA00022694"/>
    </source>
</evidence>
<evidence type="ECO:0000256" key="1">
    <source>
        <dbReference type="ARBA" id="ARBA00009375"/>
    </source>
</evidence>
<evidence type="ECO:0000259" key="8">
    <source>
        <dbReference type="Pfam" id="PF01416"/>
    </source>
</evidence>
<dbReference type="Pfam" id="PF01416">
    <property type="entry name" value="PseudoU_synth_1"/>
    <property type="match status" value="2"/>
</dbReference>
<evidence type="ECO:0000256" key="7">
    <source>
        <dbReference type="RuleBase" id="RU003792"/>
    </source>
</evidence>
<dbReference type="InterPro" id="IPR001406">
    <property type="entry name" value="PsdUridine_synth_TruA"/>
</dbReference>
<gene>
    <name evidence="4" type="primary">truA</name>
    <name evidence="9" type="ORF">PYTT_0809</name>
</gene>
<proteinExistence type="inferred from homology"/>
<evidence type="ECO:0000256" key="4">
    <source>
        <dbReference type="HAMAP-Rule" id="MF_00171"/>
    </source>
</evidence>
<evidence type="ECO:0000256" key="3">
    <source>
        <dbReference type="ARBA" id="ARBA00023235"/>
    </source>
</evidence>
<protein>
    <recommendedName>
        <fullName evidence="4">tRNA pseudouridine synthase A</fullName>
        <ecNumber evidence="4">5.4.99.12</ecNumber>
    </recommendedName>
    <alternativeName>
        <fullName evidence="4">tRNA pseudouridine(38-40) synthase</fullName>
    </alternativeName>
    <alternativeName>
        <fullName evidence="4">tRNA pseudouridylate synthase I</fullName>
    </alternativeName>
    <alternativeName>
        <fullName evidence="4">tRNA-uridine isomerase I</fullName>
    </alternativeName>
</protein>
<dbReference type="Gene3D" id="3.30.70.580">
    <property type="entry name" value="Pseudouridine synthase I, catalytic domain, N-terminal subdomain"/>
    <property type="match status" value="1"/>
</dbReference>
<dbReference type="PANTHER" id="PTHR11142">
    <property type="entry name" value="PSEUDOURIDYLATE SYNTHASE"/>
    <property type="match status" value="1"/>
</dbReference>
<dbReference type="InterPro" id="IPR020103">
    <property type="entry name" value="PsdUridine_synth_cat_dom_sf"/>
</dbReference>
<evidence type="ECO:0000256" key="6">
    <source>
        <dbReference type="PIRSR" id="PIRSR001430-2"/>
    </source>
</evidence>
<comment type="caution">
    <text evidence="4">Lacks conserved residue(s) required for the propagation of feature annotation.</text>
</comment>
<dbReference type="FunFam" id="3.30.70.580:FF:000001">
    <property type="entry name" value="tRNA pseudouridine synthase A"/>
    <property type="match status" value="1"/>
</dbReference>
<dbReference type="GO" id="GO:0031119">
    <property type="term" value="P:tRNA pseudouridine synthesis"/>
    <property type="evidence" value="ECO:0007669"/>
    <property type="project" value="UniProtKB-UniRule"/>
</dbReference>
<comment type="similarity">
    <text evidence="1 4 7">Belongs to the tRNA pseudouridine synthase TruA family.</text>
</comment>
<dbReference type="STRING" id="1679444.PYTT_0809"/>
<accession>A0A1C7PDK9</accession>
<keyword evidence="3 4" id="KW-0413">Isomerase</keyword>
<dbReference type="RefSeq" id="WP_067773618.1">
    <property type="nucleotide sequence ID" value="NZ_LIGX01000013.1"/>
</dbReference>
<dbReference type="InterPro" id="IPR020094">
    <property type="entry name" value="TruA/RsuA/RluB/E/F_N"/>
</dbReference>
<dbReference type="InterPro" id="IPR020097">
    <property type="entry name" value="PsdUridine_synth_TruA_a/b_dom"/>
</dbReference>
<evidence type="ECO:0000313" key="9">
    <source>
        <dbReference type="EMBL" id="SEH79598.1"/>
    </source>
</evidence>
<dbReference type="CDD" id="cd02570">
    <property type="entry name" value="PseudoU_synth_EcTruA"/>
    <property type="match status" value="1"/>
</dbReference>
<dbReference type="Gene3D" id="3.30.70.660">
    <property type="entry name" value="Pseudouridine synthase I, catalytic domain, C-terminal subdomain"/>
    <property type="match status" value="1"/>
</dbReference>
<dbReference type="KEGG" id="agl:PYTT_0809"/>
<dbReference type="Proteomes" id="UP000176204">
    <property type="component" value="Chromosome I"/>
</dbReference>
<feature type="active site" description="Nucleophile" evidence="4 5">
    <location>
        <position position="52"/>
    </location>
</feature>
<feature type="binding site" evidence="4 6">
    <location>
        <position position="112"/>
    </location>
    <ligand>
        <name>substrate</name>
    </ligand>
</feature>
<name>A0A1C7PDK9_9BACT</name>
<keyword evidence="2 4" id="KW-0819">tRNA processing</keyword>
<dbReference type="PATRIC" id="fig|1679444.3.peg.2194"/>
<sequence>MPRYLCTVAYDGRLYAGWQSQPGGNTIQDTLEQAIATVLKTSVRIHASGRTDAGVHAEGQTFHLQMPGTSRIPPERWSVALNAHLPATIRILHTRSVPETLHARYDAQGKTYIYKICRTSVLSPFMAGLAWHLPLPLDENLLAQALKLYEGTHDYRAFAARRGNEPHPLPDNFYTRTIHQATMEQTSGGLITITFRGTGFLYRMVRLLVGGAYQIARGKETLDDLRQLLESPGHRKSRYCAPPDGLYLQQVAYRPDDLETPL</sequence>
<keyword evidence="10" id="KW-1185">Reference proteome</keyword>
<comment type="catalytic activity">
    <reaction evidence="4 7">
        <text>uridine(38/39/40) in tRNA = pseudouridine(38/39/40) in tRNA</text>
        <dbReference type="Rhea" id="RHEA:22376"/>
        <dbReference type="Rhea" id="RHEA-COMP:10085"/>
        <dbReference type="Rhea" id="RHEA-COMP:10087"/>
        <dbReference type="ChEBI" id="CHEBI:65314"/>
        <dbReference type="ChEBI" id="CHEBI:65315"/>
        <dbReference type="EC" id="5.4.99.12"/>
    </reaction>
</comment>
<evidence type="ECO:0000313" key="10">
    <source>
        <dbReference type="Proteomes" id="UP000176204"/>
    </source>
</evidence>
<dbReference type="AlphaFoldDB" id="A0A1C7PDK9"/>
<dbReference type="GO" id="GO:0003723">
    <property type="term" value="F:RNA binding"/>
    <property type="evidence" value="ECO:0007669"/>
    <property type="project" value="InterPro"/>
</dbReference>
<dbReference type="OrthoDB" id="9811823at2"/>
<dbReference type="PANTHER" id="PTHR11142:SF0">
    <property type="entry name" value="TRNA PSEUDOURIDINE SYNTHASE-LIKE 1"/>
    <property type="match status" value="1"/>
</dbReference>
<dbReference type="InterPro" id="IPR020095">
    <property type="entry name" value="PsdUridine_synth_TruA_C"/>
</dbReference>
<dbReference type="EC" id="5.4.99.12" evidence="4"/>
<comment type="function">
    <text evidence="4">Formation of pseudouridine at positions 38, 39 and 40 in the anticodon stem and loop of transfer RNAs.</text>
</comment>
<dbReference type="SUPFAM" id="SSF55120">
    <property type="entry name" value="Pseudouridine synthase"/>
    <property type="match status" value="1"/>
</dbReference>
<dbReference type="GO" id="GO:0160147">
    <property type="term" value="F:tRNA pseudouridine(38-40) synthase activity"/>
    <property type="evidence" value="ECO:0007669"/>
    <property type="project" value="UniProtKB-EC"/>
</dbReference>